<feature type="compositionally biased region" description="Low complexity" evidence="1">
    <location>
        <begin position="523"/>
        <end position="539"/>
    </location>
</feature>
<dbReference type="Gene3D" id="3.40.50.720">
    <property type="entry name" value="NAD(P)-binding Rossmann-like Domain"/>
    <property type="match status" value="1"/>
</dbReference>
<dbReference type="Gene3D" id="3.90.25.10">
    <property type="entry name" value="UDP-galactose 4-epimerase, domain 1"/>
    <property type="match status" value="1"/>
</dbReference>
<evidence type="ECO:0000256" key="1">
    <source>
        <dbReference type="SAM" id="MobiDB-lite"/>
    </source>
</evidence>
<dbReference type="EMBL" id="CP008953">
    <property type="protein sequence ID" value="AIG77396.1"/>
    <property type="molecule type" value="Genomic_DNA"/>
</dbReference>
<proteinExistence type="predicted"/>
<dbReference type="HOGENOM" id="CLU_440682_0_0_11"/>
<reference evidence="2 3" key="1">
    <citation type="journal article" date="2014" name="J. Biotechnol.">
        <title>Complete genome sequence of the actinobacterium Amycolatopsis japonica MG417-CF17(T) (=DSM 44213T) producing (S,S)-N,N'-ethylenediaminedisuccinic acid.</title>
        <authorList>
            <person name="Stegmann E."/>
            <person name="Albersmeier A."/>
            <person name="Spohn M."/>
            <person name="Gert H."/>
            <person name="Weber T."/>
            <person name="Wohlleben W."/>
            <person name="Kalinowski J."/>
            <person name="Ruckert C."/>
        </authorList>
    </citation>
    <scope>NUCLEOTIDE SEQUENCE [LARGE SCALE GENOMIC DNA]</scope>
    <source>
        <strain evidence="3">MG417-CF17 (DSM 44213)</strain>
    </source>
</reference>
<name>A0A075UY67_9PSEU</name>
<organism evidence="2 3">
    <name type="scientific">Amycolatopsis japonica</name>
    <dbReference type="NCBI Taxonomy" id="208439"/>
    <lineage>
        <taxon>Bacteria</taxon>
        <taxon>Bacillati</taxon>
        <taxon>Actinomycetota</taxon>
        <taxon>Actinomycetes</taxon>
        <taxon>Pseudonocardiales</taxon>
        <taxon>Pseudonocardiaceae</taxon>
        <taxon>Amycolatopsis</taxon>
        <taxon>Amycolatopsis japonica group</taxon>
    </lineage>
</organism>
<accession>A0A075UY67</accession>
<evidence type="ECO:0000313" key="3">
    <source>
        <dbReference type="Proteomes" id="UP000028492"/>
    </source>
</evidence>
<dbReference type="eggNOG" id="COG3306">
    <property type="taxonomic scope" value="Bacteria"/>
</dbReference>
<dbReference type="SUPFAM" id="SSF51735">
    <property type="entry name" value="NAD(P)-binding Rossmann-fold domains"/>
    <property type="match status" value="1"/>
</dbReference>
<protein>
    <submittedName>
        <fullName evidence="2">Uncharacterized protein</fullName>
    </submittedName>
</protein>
<dbReference type="Proteomes" id="UP000028492">
    <property type="component" value="Chromosome"/>
</dbReference>
<dbReference type="KEGG" id="aja:AJAP_22705"/>
<dbReference type="AlphaFoldDB" id="A0A075UY67"/>
<dbReference type="InterPro" id="IPR036291">
    <property type="entry name" value="NAD(P)-bd_dom_sf"/>
</dbReference>
<dbReference type="RefSeq" id="WP_148311555.1">
    <property type="nucleotide sequence ID" value="NZ_CP008953.1"/>
</dbReference>
<gene>
    <name evidence="2" type="ORF">AJAP_22705</name>
</gene>
<keyword evidence="3" id="KW-1185">Reference proteome</keyword>
<feature type="region of interest" description="Disordered" evidence="1">
    <location>
        <begin position="523"/>
        <end position="545"/>
    </location>
</feature>
<dbReference type="STRING" id="208439.AJAP_22705"/>
<sequence>MTTPTLRHDIVLTGAVMTHPRRTGLTGRLLAAAPAGALRPVADPEPAGPPTALRTAIRAWSAIAEGTTHHLVLQDDAVPADGFFDHARAAVAAAPDAAIAFYTNWNSRNGAAVRLAALAGSRWVTATHEYTPTVALALPARIAAGFANFAEAHGSTWPDDVVMSRYLRSAGVPVLLVAPNLVEHADEPSVLRNDSHGSRRSACFAAPPGDDWSLGAGPLDPDVIPFFKHGIAQCVVREDGRRTTIDAERYFGRAGWDFDACQKQRLEVTGSVFGALDDLERHLDEEAIEGLWTTAYLLGALGTRGRLDRVGSLALGTIGAGGVCTTVGAATLRTLRPAMSELARLGHEAGARARRSPSPRRERVLVTTTHRPLGREIARHLADRGYEVLDENDGPDADAVVHVAEPGSTLPPVTARHVVQVCPPGAPVPAAAPGTSVLRTGSPYGPGIEGYSVLETFTRQALLAQPIQADVPAQATHRPAYIRDIALAVHHLLHQPAPRRTVATPSPLTSRELADAVARTVRRVPVSRPSSSHGPSAPRLVADEPATELDQGIRALAQWLAYEKDEA</sequence>
<evidence type="ECO:0000313" key="2">
    <source>
        <dbReference type="EMBL" id="AIG77396.1"/>
    </source>
</evidence>